<protein>
    <submittedName>
        <fullName evidence="2">Uncharacterized protein</fullName>
    </submittedName>
</protein>
<feature type="region of interest" description="Disordered" evidence="1">
    <location>
        <begin position="202"/>
        <end position="231"/>
    </location>
</feature>
<proteinExistence type="predicted"/>
<evidence type="ECO:0000313" key="2">
    <source>
        <dbReference type="EMBL" id="NDL61000.1"/>
    </source>
</evidence>
<reference evidence="2 3" key="1">
    <citation type="submission" date="2019-11" db="EMBL/GenBank/DDBJ databases">
        <authorList>
            <person name="Li X.-J."/>
            <person name="Feng X.-M."/>
        </authorList>
    </citation>
    <scope>NUCLEOTIDE SEQUENCE [LARGE SCALE GENOMIC DNA]</scope>
    <source>
        <strain evidence="2 3">XMNu-373</strain>
    </source>
</reference>
<dbReference type="EMBL" id="WLZY01000016">
    <property type="protein sequence ID" value="NDL61000.1"/>
    <property type="molecule type" value="Genomic_DNA"/>
</dbReference>
<comment type="caution">
    <text evidence="2">The sequence shown here is derived from an EMBL/GenBank/DDBJ whole genome shotgun (WGS) entry which is preliminary data.</text>
</comment>
<sequence length="231" mass="24720">MSINPQGPQPDTGEDMPIVRIRLPSAEAYADTISVIADLQFVVSCCERLHAELNRDQADGLVIQALWSAAVVAYARCFGTGKRQAVSVADVEGLGALELHEWVMNMRNKHVAHAVNPFEKVDIGAVLSKPDSTTGQVEGIAEILIKWVSAMPDDVAELARLAHALLERINPTYEEQGKAVLAEANALDIEELYSKPRIAVEAPGPTEAGTATPRMGTDFAPLPDGDKGAAT</sequence>
<name>A0A7K3MCT1_9ACTN</name>
<evidence type="ECO:0000313" key="3">
    <source>
        <dbReference type="Proteomes" id="UP000460435"/>
    </source>
</evidence>
<organism evidence="2 3">
    <name type="scientific">Phytoactinopolyspora mesophila</name>
    <dbReference type="NCBI Taxonomy" id="2650750"/>
    <lineage>
        <taxon>Bacteria</taxon>
        <taxon>Bacillati</taxon>
        <taxon>Actinomycetota</taxon>
        <taxon>Actinomycetes</taxon>
        <taxon>Jiangellales</taxon>
        <taxon>Jiangellaceae</taxon>
        <taxon>Phytoactinopolyspora</taxon>
    </lineage>
</organism>
<keyword evidence="3" id="KW-1185">Reference proteome</keyword>
<evidence type="ECO:0000256" key="1">
    <source>
        <dbReference type="SAM" id="MobiDB-lite"/>
    </source>
</evidence>
<dbReference type="AlphaFoldDB" id="A0A7K3MCT1"/>
<accession>A0A7K3MCT1</accession>
<dbReference type="RefSeq" id="WP_162453717.1">
    <property type="nucleotide sequence ID" value="NZ_WLZY01000016.1"/>
</dbReference>
<dbReference type="Proteomes" id="UP000460435">
    <property type="component" value="Unassembled WGS sequence"/>
</dbReference>
<gene>
    <name evidence="2" type="ORF">F7O44_28400</name>
</gene>